<accession>A0AAE3LJV0</accession>
<reference evidence="2 3" key="1">
    <citation type="journal article" date="2021" name="ISME Commun">
        <title>Automated analysis of genomic sequences facilitates high-throughput and comprehensive description of bacteria.</title>
        <authorList>
            <person name="Hitch T.C.A."/>
        </authorList>
    </citation>
    <scope>NUCLEOTIDE SEQUENCE [LARGE SCALE GENOMIC DNA]</scope>
    <source>
        <strain evidence="2 3">Sanger_31</strain>
    </source>
</reference>
<dbReference type="GO" id="GO:0000156">
    <property type="term" value="F:phosphorelay response regulator activity"/>
    <property type="evidence" value="ECO:0007669"/>
    <property type="project" value="InterPro"/>
</dbReference>
<feature type="domain" description="HTH LytTR-type" evidence="1">
    <location>
        <begin position="43"/>
        <end position="147"/>
    </location>
</feature>
<dbReference type="Pfam" id="PF04397">
    <property type="entry name" value="LytTR"/>
    <property type="match status" value="1"/>
</dbReference>
<evidence type="ECO:0000259" key="1">
    <source>
        <dbReference type="PROSITE" id="PS50930"/>
    </source>
</evidence>
<evidence type="ECO:0000313" key="3">
    <source>
        <dbReference type="Proteomes" id="UP001208131"/>
    </source>
</evidence>
<dbReference type="AlphaFoldDB" id="A0AAE3LJV0"/>
<evidence type="ECO:0000313" key="2">
    <source>
        <dbReference type="EMBL" id="MCU6705042.1"/>
    </source>
</evidence>
<dbReference type="PANTHER" id="PTHR37299:SF4">
    <property type="entry name" value="TRANSCRIPTIONAL REGULATOR"/>
    <property type="match status" value="1"/>
</dbReference>
<dbReference type="SMART" id="SM00850">
    <property type="entry name" value="LytTR"/>
    <property type="match status" value="1"/>
</dbReference>
<dbReference type="InterPro" id="IPR046947">
    <property type="entry name" value="LytR-like"/>
</dbReference>
<organism evidence="2 3">
    <name type="scientific">Hominimerdicola aceti</name>
    <dbReference type="NCBI Taxonomy" id="2981726"/>
    <lineage>
        <taxon>Bacteria</taxon>
        <taxon>Bacillati</taxon>
        <taxon>Bacillota</taxon>
        <taxon>Clostridia</taxon>
        <taxon>Eubacteriales</taxon>
        <taxon>Oscillospiraceae</taxon>
        <taxon>Hominimerdicola</taxon>
    </lineage>
</organism>
<name>A0AAE3LJV0_9FIRM</name>
<dbReference type="RefSeq" id="WP_267300478.1">
    <property type="nucleotide sequence ID" value="NZ_JAOQJZ010000003.1"/>
</dbReference>
<dbReference type="Gene3D" id="2.40.50.1020">
    <property type="entry name" value="LytTr DNA-binding domain"/>
    <property type="match status" value="1"/>
</dbReference>
<proteinExistence type="predicted"/>
<dbReference type="InterPro" id="IPR007492">
    <property type="entry name" value="LytTR_DNA-bd_dom"/>
</dbReference>
<dbReference type="EMBL" id="JAOQJZ010000003">
    <property type="protein sequence ID" value="MCU6705042.1"/>
    <property type="molecule type" value="Genomic_DNA"/>
</dbReference>
<sequence>MKVRIEIDENMSEDEIVIRCAQPDERVLKMKMAAESTEGDPEIAFFKDAVQFYPPLDSILFFETGEHNLNAHTSDDVFQVKMKLFELEEILPRKFVRVSKSAIVNVKHIYSVERNITSASLISFAGTHKQLYASRSYYKLLKLRLGERRFL</sequence>
<dbReference type="Proteomes" id="UP001208131">
    <property type="component" value="Unassembled WGS sequence"/>
</dbReference>
<dbReference type="PROSITE" id="PS50930">
    <property type="entry name" value="HTH_LYTTR"/>
    <property type="match status" value="1"/>
</dbReference>
<protein>
    <submittedName>
        <fullName evidence="2">LytTR family transcriptional regulator</fullName>
    </submittedName>
</protein>
<comment type="caution">
    <text evidence="2">The sequence shown here is derived from an EMBL/GenBank/DDBJ whole genome shotgun (WGS) entry which is preliminary data.</text>
</comment>
<keyword evidence="3" id="KW-1185">Reference proteome</keyword>
<gene>
    <name evidence="2" type="ORF">OCV57_03755</name>
</gene>
<dbReference type="PANTHER" id="PTHR37299">
    <property type="entry name" value="TRANSCRIPTIONAL REGULATOR-RELATED"/>
    <property type="match status" value="1"/>
</dbReference>
<dbReference type="GO" id="GO:0003677">
    <property type="term" value="F:DNA binding"/>
    <property type="evidence" value="ECO:0007669"/>
    <property type="project" value="InterPro"/>
</dbReference>